<evidence type="ECO:0000313" key="2">
    <source>
        <dbReference type="EMBL" id="ORY53352.1"/>
    </source>
</evidence>
<reference evidence="2 3" key="1">
    <citation type="submission" date="2016-08" db="EMBL/GenBank/DDBJ databases">
        <title>A Parts List for Fungal Cellulosomes Revealed by Comparative Genomics.</title>
        <authorList>
            <consortium name="DOE Joint Genome Institute"/>
            <person name="Haitjema C.H."/>
            <person name="Gilmore S.P."/>
            <person name="Henske J.K."/>
            <person name="Solomon K.V."/>
            <person name="De Groot R."/>
            <person name="Kuo A."/>
            <person name="Mondo S.J."/>
            <person name="Salamov A.A."/>
            <person name="Labutti K."/>
            <person name="Zhao Z."/>
            <person name="Chiniquy J."/>
            <person name="Barry K."/>
            <person name="Brewer H.M."/>
            <person name="Purvine S.O."/>
            <person name="Wright A.T."/>
            <person name="Boxma B."/>
            <person name="Van Alen T."/>
            <person name="Hackstein J.H."/>
            <person name="Baker S.E."/>
            <person name="Grigoriev I.V."/>
            <person name="O'Malley M.A."/>
        </authorList>
    </citation>
    <scope>NUCLEOTIDE SEQUENCE [LARGE SCALE GENOMIC DNA]</scope>
    <source>
        <strain evidence="2 3">G1</strain>
    </source>
</reference>
<accession>A0A1Y2D244</accession>
<feature type="transmembrane region" description="Helical" evidence="1">
    <location>
        <begin position="100"/>
        <end position="118"/>
    </location>
</feature>
<keyword evidence="3" id="KW-1185">Reference proteome</keyword>
<dbReference type="EMBL" id="MCOG01000091">
    <property type="protein sequence ID" value="ORY53352.1"/>
    <property type="molecule type" value="Genomic_DNA"/>
</dbReference>
<dbReference type="AlphaFoldDB" id="A0A1Y2D244"/>
<dbReference type="OrthoDB" id="10416240at2759"/>
<keyword evidence="1" id="KW-0812">Transmembrane</keyword>
<gene>
    <name evidence="2" type="ORF">LY90DRAFT_508051</name>
</gene>
<dbReference type="Pfam" id="PF20599">
    <property type="entry name" value="DUF6796"/>
    <property type="match status" value="1"/>
</dbReference>
<evidence type="ECO:0000256" key="1">
    <source>
        <dbReference type="SAM" id="Phobius"/>
    </source>
</evidence>
<dbReference type="Proteomes" id="UP000193920">
    <property type="component" value="Unassembled WGS sequence"/>
</dbReference>
<name>A0A1Y2D244_9FUNG</name>
<comment type="caution">
    <text evidence="2">The sequence shown here is derived from an EMBL/GenBank/DDBJ whole genome shotgun (WGS) entry which is preliminary data.</text>
</comment>
<dbReference type="InterPro" id="IPR046475">
    <property type="entry name" value="DUF6796"/>
</dbReference>
<sequence length="125" mass="14834">MAACMIFYTYHYMANQGYQEAVSVFEAIFLQFQWVVPTYYLFMYPFFIYYFWLVIIERTLLKIFMAVFNVVLLSLILSCMIPLLPKNEFYMALKGSKGNLSLFIHFFVLYICLCVVSSPKESQKK</sequence>
<keyword evidence="1" id="KW-0472">Membrane</keyword>
<feature type="transmembrane region" description="Helical" evidence="1">
    <location>
        <begin position="63"/>
        <end position="84"/>
    </location>
</feature>
<proteinExistence type="predicted"/>
<evidence type="ECO:0000313" key="3">
    <source>
        <dbReference type="Proteomes" id="UP000193920"/>
    </source>
</evidence>
<feature type="transmembrane region" description="Helical" evidence="1">
    <location>
        <begin position="39"/>
        <end position="56"/>
    </location>
</feature>
<protein>
    <submittedName>
        <fullName evidence="2">Uncharacterized protein</fullName>
    </submittedName>
</protein>
<keyword evidence="1" id="KW-1133">Transmembrane helix</keyword>
<organism evidence="2 3">
    <name type="scientific">Neocallimastix californiae</name>
    <dbReference type="NCBI Taxonomy" id="1754190"/>
    <lineage>
        <taxon>Eukaryota</taxon>
        <taxon>Fungi</taxon>
        <taxon>Fungi incertae sedis</taxon>
        <taxon>Chytridiomycota</taxon>
        <taxon>Chytridiomycota incertae sedis</taxon>
        <taxon>Neocallimastigomycetes</taxon>
        <taxon>Neocallimastigales</taxon>
        <taxon>Neocallimastigaceae</taxon>
        <taxon>Neocallimastix</taxon>
    </lineage>
</organism>